<dbReference type="GO" id="GO:0000917">
    <property type="term" value="P:division septum assembly"/>
    <property type="evidence" value="ECO:0007669"/>
    <property type="project" value="UniProtKB-KW"/>
</dbReference>
<comment type="similarity">
    <text evidence="1 9 11">Belongs to the FtsZ family.</text>
</comment>
<evidence type="ECO:0000256" key="6">
    <source>
        <dbReference type="ARBA" id="ARBA00023210"/>
    </source>
</evidence>
<dbReference type="SUPFAM" id="SSF52490">
    <property type="entry name" value="Tubulin nucleotide-binding domain-like"/>
    <property type="match status" value="1"/>
</dbReference>
<reference evidence="15" key="2">
    <citation type="submission" date="2020-09" db="EMBL/GenBank/DDBJ databases">
        <authorList>
            <person name="Sun Q."/>
            <person name="Ohkuma M."/>
        </authorList>
    </citation>
    <scope>NUCLEOTIDE SEQUENCE</scope>
    <source>
        <strain evidence="15">JCM 4490</strain>
    </source>
</reference>
<dbReference type="FunFam" id="3.30.1330.20:FF:000005">
    <property type="entry name" value="Cell division protein FtsZ"/>
    <property type="match status" value="1"/>
</dbReference>
<dbReference type="GO" id="GO:0005525">
    <property type="term" value="F:GTP binding"/>
    <property type="evidence" value="ECO:0007669"/>
    <property type="project" value="UniProtKB-UniRule"/>
</dbReference>
<dbReference type="GO" id="GO:0030428">
    <property type="term" value="C:cell septum"/>
    <property type="evidence" value="ECO:0007669"/>
    <property type="project" value="UniProtKB-ARBA"/>
</dbReference>
<comment type="function">
    <text evidence="8 9 11">Essential cell division protein that forms a contractile ring structure (Z ring) at the future cell division site. The regulation of the ring assembly controls the timing and the location of cell division. One of the functions of the FtsZ ring is to recruit other cell division proteins to the septum to produce a new cell wall between the dividing cells. Binds GTP and shows GTPase activity.</text>
</comment>
<evidence type="ECO:0000259" key="13">
    <source>
        <dbReference type="SMART" id="SM00864"/>
    </source>
</evidence>
<dbReference type="Pfam" id="PF12327">
    <property type="entry name" value="FtsZ_C"/>
    <property type="match status" value="1"/>
</dbReference>
<feature type="binding site" evidence="9">
    <location>
        <begin position="105"/>
        <end position="107"/>
    </location>
    <ligand>
        <name>GTP</name>
        <dbReference type="ChEBI" id="CHEBI:37565"/>
    </ligand>
</feature>
<evidence type="ECO:0000259" key="14">
    <source>
        <dbReference type="SMART" id="SM00865"/>
    </source>
</evidence>
<evidence type="ECO:0000256" key="2">
    <source>
        <dbReference type="ARBA" id="ARBA00022490"/>
    </source>
</evidence>
<evidence type="ECO:0000313" key="16">
    <source>
        <dbReference type="Proteomes" id="UP000620224"/>
    </source>
</evidence>
<dbReference type="NCBIfam" id="TIGR00065">
    <property type="entry name" value="ftsZ"/>
    <property type="match status" value="1"/>
</dbReference>
<evidence type="ECO:0000256" key="11">
    <source>
        <dbReference type="RuleBase" id="RU000631"/>
    </source>
</evidence>
<dbReference type="PANTHER" id="PTHR30314">
    <property type="entry name" value="CELL DIVISION PROTEIN FTSZ-RELATED"/>
    <property type="match status" value="1"/>
</dbReference>
<dbReference type="Gene3D" id="3.30.1330.20">
    <property type="entry name" value="Tubulin/FtsZ, C-terminal domain"/>
    <property type="match status" value="1"/>
</dbReference>
<dbReference type="SMART" id="SM00864">
    <property type="entry name" value="Tubulin"/>
    <property type="match status" value="1"/>
</dbReference>
<feature type="domain" description="Tubulin/FtsZ 2-layer sandwich" evidence="14">
    <location>
        <begin position="204"/>
        <end position="321"/>
    </location>
</feature>
<dbReference type="PRINTS" id="PR00423">
    <property type="entry name" value="CELLDVISFTSZ"/>
</dbReference>
<feature type="binding site" evidence="9">
    <location>
        <position position="136"/>
    </location>
    <ligand>
        <name>GTP</name>
        <dbReference type="ChEBI" id="CHEBI:37565"/>
    </ligand>
</feature>
<comment type="subunit">
    <text evidence="9">Homodimer. Polymerizes to form a dynamic ring structure in a strictly GTP-dependent manner. Interacts directly with several other division proteins.</text>
</comment>
<dbReference type="Gene3D" id="3.40.50.1440">
    <property type="entry name" value="Tubulin/FtsZ, GTPase domain"/>
    <property type="match status" value="1"/>
</dbReference>
<dbReference type="InterPro" id="IPR024757">
    <property type="entry name" value="FtsZ_C"/>
</dbReference>
<dbReference type="InterPro" id="IPR037103">
    <property type="entry name" value="Tubulin/FtsZ-like_C"/>
</dbReference>
<dbReference type="RefSeq" id="WP_190017679.1">
    <property type="nucleotide sequence ID" value="NZ_BMUE01000012.1"/>
</dbReference>
<dbReference type="Proteomes" id="UP000620224">
    <property type="component" value="Unassembled WGS sequence"/>
</dbReference>
<gene>
    <name evidence="9 15" type="primary">ftsZ</name>
    <name evidence="15" type="ORF">GCM10010503_51030</name>
</gene>
<dbReference type="PROSITE" id="PS01135">
    <property type="entry name" value="FTSZ_2"/>
    <property type="match status" value="1"/>
</dbReference>
<dbReference type="InterPro" id="IPR020805">
    <property type="entry name" value="Cell_div_FtsZ_CS"/>
</dbReference>
<dbReference type="PANTHER" id="PTHR30314:SF3">
    <property type="entry name" value="MITOCHONDRIAL DIVISION PROTEIN FSZA"/>
    <property type="match status" value="1"/>
</dbReference>
<keyword evidence="2 9" id="KW-0963">Cytoplasm</keyword>
<feature type="compositionally biased region" description="Acidic residues" evidence="12">
    <location>
        <begin position="391"/>
        <end position="402"/>
    </location>
</feature>
<evidence type="ECO:0000256" key="5">
    <source>
        <dbReference type="ARBA" id="ARBA00023134"/>
    </source>
</evidence>
<evidence type="ECO:0000256" key="10">
    <source>
        <dbReference type="NCBIfam" id="TIGR00065"/>
    </source>
</evidence>
<dbReference type="InterPro" id="IPR003008">
    <property type="entry name" value="Tubulin_FtsZ_GTPase"/>
</dbReference>
<dbReference type="FunFam" id="3.40.50.1440:FF:000023">
    <property type="entry name" value="Cell division protein FtsZ"/>
    <property type="match status" value="1"/>
</dbReference>
<organism evidence="15 16">
    <name type="scientific">Streptomyces lucensis JCM 4490</name>
    <dbReference type="NCBI Taxonomy" id="1306176"/>
    <lineage>
        <taxon>Bacteria</taxon>
        <taxon>Bacillati</taxon>
        <taxon>Actinomycetota</taxon>
        <taxon>Actinomycetes</taxon>
        <taxon>Kitasatosporales</taxon>
        <taxon>Streptomycetaceae</taxon>
        <taxon>Streptomyces</taxon>
    </lineage>
</organism>
<dbReference type="GO" id="GO:0003924">
    <property type="term" value="F:GTPase activity"/>
    <property type="evidence" value="ECO:0007669"/>
    <property type="project" value="UniProtKB-UniRule"/>
</dbReference>
<dbReference type="GO" id="GO:0032153">
    <property type="term" value="C:cell division site"/>
    <property type="evidence" value="ECO:0007669"/>
    <property type="project" value="UniProtKB-UniRule"/>
</dbReference>
<dbReference type="GO" id="GO:0043093">
    <property type="term" value="P:FtsZ-dependent cytokinesis"/>
    <property type="evidence" value="ECO:0007669"/>
    <property type="project" value="UniProtKB-UniRule"/>
</dbReference>
<evidence type="ECO:0000256" key="1">
    <source>
        <dbReference type="ARBA" id="ARBA00009690"/>
    </source>
</evidence>
<evidence type="ECO:0000256" key="8">
    <source>
        <dbReference type="ARBA" id="ARBA00055345"/>
    </source>
</evidence>
<name>A0A918JAI4_9ACTN</name>
<evidence type="ECO:0000256" key="3">
    <source>
        <dbReference type="ARBA" id="ARBA00022618"/>
    </source>
</evidence>
<reference evidence="15" key="1">
    <citation type="journal article" date="2014" name="Int. J. Syst. Evol. Microbiol.">
        <title>Complete genome sequence of Corynebacterium casei LMG S-19264T (=DSM 44701T), isolated from a smear-ripened cheese.</title>
        <authorList>
            <consortium name="US DOE Joint Genome Institute (JGI-PGF)"/>
            <person name="Walter F."/>
            <person name="Albersmeier A."/>
            <person name="Kalinowski J."/>
            <person name="Ruckert C."/>
        </authorList>
    </citation>
    <scope>NUCLEOTIDE SEQUENCE</scope>
    <source>
        <strain evidence="15">JCM 4490</strain>
    </source>
</reference>
<evidence type="ECO:0000256" key="12">
    <source>
        <dbReference type="SAM" id="MobiDB-lite"/>
    </source>
</evidence>
<dbReference type="HAMAP" id="MF_00909">
    <property type="entry name" value="FtsZ"/>
    <property type="match status" value="1"/>
</dbReference>
<keyword evidence="16" id="KW-1185">Reference proteome</keyword>
<dbReference type="GO" id="GO:0005737">
    <property type="term" value="C:cytoplasm"/>
    <property type="evidence" value="ECO:0007669"/>
    <property type="project" value="UniProtKB-SubCell"/>
</dbReference>
<dbReference type="InterPro" id="IPR036525">
    <property type="entry name" value="Tubulin/FtsZ_GTPase_sf"/>
</dbReference>
<feature type="binding site" evidence="9">
    <location>
        <begin position="18"/>
        <end position="22"/>
    </location>
    <ligand>
        <name>GTP</name>
        <dbReference type="ChEBI" id="CHEBI:37565"/>
    </ligand>
</feature>
<dbReference type="PROSITE" id="PS01134">
    <property type="entry name" value="FTSZ_1"/>
    <property type="match status" value="1"/>
</dbReference>
<evidence type="ECO:0000256" key="7">
    <source>
        <dbReference type="ARBA" id="ARBA00023306"/>
    </source>
</evidence>
<evidence type="ECO:0000256" key="4">
    <source>
        <dbReference type="ARBA" id="ARBA00022741"/>
    </source>
</evidence>
<dbReference type="InterPro" id="IPR008280">
    <property type="entry name" value="Tub_FtsZ_C"/>
</dbReference>
<keyword evidence="4 9" id="KW-0547">Nucleotide-binding</keyword>
<dbReference type="InterPro" id="IPR018316">
    <property type="entry name" value="Tubulin/FtsZ_2-layer-sand-dom"/>
</dbReference>
<dbReference type="GO" id="GO:0051258">
    <property type="term" value="P:protein polymerization"/>
    <property type="evidence" value="ECO:0007669"/>
    <property type="project" value="UniProtKB-UniRule"/>
</dbReference>
<evidence type="ECO:0000256" key="9">
    <source>
        <dbReference type="HAMAP-Rule" id="MF_00909"/>
    </source>
</evidence>
<dbReference type="Pfam" id="PF00091">
    <property type="entry name" value="Tubulin"/>
    <property type="match status" value="1"/>
</dbReference>
<dbReference type="SUPFAM" id="SSF55307">
    <property type="entry name" value="Tubulin C-terminal domain-like"/>
    <property type="match status" value="1"/>
</dbReference>
<keyword evidence="5 9" id="KW-0342">GTP-binding</keyword>
<dbReference type="InterPro" id="IPR045061">
    <property type="entry name" value="FtsZ/CetZ"/>
</dbReference>
<protein>
    <recommendedName>
        <fullName evidence="9 10">Cell division protein FtsZ</fullName>
    </recommendedName>
</protein>
<dbReference type="AlphaFoldDB" id="A0A918JAI4"/>
<keyword evidence="6 9" id="KW-0717">Septation</keyword>
<dbReference type="EMBL" id="BMUE01000012">
    <property type="protein sequence ID" value="GGW67595.1"/>
    <property type="molecule type" value="Genomic_DNA"/>
</dbReference>
<feature type="domain" description="Tubulin/FtsZ GTPase" evidence="13">
    <location>
        <begin position="10"/>
        <end position="202"/>
    </location>
</feature>
<accession>A0A918JAI4</accession>
<evidence type="ECO:0000313" key="15">
    <source>
        <dbReference type="EMBL" id="GGW67595.1"/>
    </source>
</evidence>
<feature type="binding site" evidence="9">
    <location>
        <position position="184"/>
    </location>
    <ligand>
        <name>GTP</name>
        <dbReference type="ChEBI" id="CHEBI:37565"/>
    </ligand>
</feature>
<comment type="caution">
    <text evidence="15">The sequence shown here is derived from an EMBL/GenBank/DDBJ whole genome shotgun (WGS) entry which is preliminary data.</text>
</comment>
<feature type="region of interest" description="Disordered" evidence="12">
    <location>
        <begin position="316"/>
        <end position="402"/>
    </location>
</feature>
<keyword evidence="3 9" id="KW-0132">Cell division</keyword>
<sequence>MAAPQNYLAVIKVIGVGGGGVNAINRMIEVGLKGVEFIAINTDAQALLMSDADVKLDVGRELTRGLGAGANPAVGRKAAEDHREEIEEVLKGADMVFVTAGEGGGTGTGGAPVVANIARSLGALTIGVVTRPFTFEGRRRANQAEDGIAELREEVDTLIVIPNDRLLSISDRQVSVLDAFKSADQVLLSGVQGITDLITTPGLINLDFADVKSVMSEAGSALMGIGSARGDDRAVAAAEMAISSPLLEASIDGARGVLLSISGGSDLGLFEINEAAQLVSEAAHPEANIIFGAVIDDALGDEVRVTVIAAGFDGGQPPARRENVIGSTSAPAPSRREEPAPARPAEPSRPSFGSLGSVKPKEEPEPAPEPVAEIPVAPPVTPAPRTYADSGAEELDVPDFLK</sequence>
<dbReference type="CDD" id="cd02201">
    <property type="entry name" value="FtsZ_type1"/>
    <property type="match status" value="1"/>
</dbReference>
<comment type="subcellular location">
    <subcellularLocation>
        <location evidence="9">Cytoplasm</location>
    </subcellularLocation>
    <text evidence="9">Assembles at midcell at the inner surface of the cytoplasmic membrane.</text>
</comment>
<dbReference type="InterPro" id="IPR000158">
    <property type="entry name" value="Cell_div_FtsZ"/>
</dbReference>
<feature type="binding site" evidence="9">
    <location>
        <position position="140"/>
    </location>
    <ligand>
        <name>GTP</name>
        <dbReference type="ChEBI" id="CHEBI:37565"/>
    </ligand>
</feature>
<keyword evidence="7 9" id="KW-0131">Cell cycle</keyword>
<proteinExistence type="inferred from homology"/>
<dbReference type="SMART" id="SM00865">
    <property type="entry name" value="Tubulin_C"/>
    <property type="match status" value="1"/>
</dbReference>